<dbReference type="Proteomes" id="UP000285961">
    <property type="component" value="Unassembled WGS sequence"/>
</dbReference>
<dbReference type="InterPro" id="IPR012675">
    <property type="entry name" value="Beta-grasp_dom_sf"/>
</dbReference>
<dbReference type="GO" id="GO:0003924">
    <property type="term" value="F:GTPase activity"/>
    <property type="evidence" value="ECO:0007669"/>
    <property type="project" value="InterPro"/>
</dbReference>
<feature type="coiled-coil region" evidence="1">
    <location>
        <begin position="12"/>
        <end position="66"/>
    </location>
</feature>
<dbReference type="PRINTS" id="PR00326">
    <property type="entry name" value="GTP1OBG"/>
</dbReference>
<evidence type="ECO:0000256" key="1">
    <source>
        <dbReference type="SAM" id="Coils"/>
    </source>
</evidence>
<dbReference type="AlphaFoldDB" id="A0A419EYS3"/>
<dbReference type="InterPro" id="IPR006073">
    <property type="entry name" value="GTP-bd"/>
</dbReference>
<dbReference type="GO" id="GO:0005525">
    <property type="term" value="F:GTP binding"/>
    <property type="evidence" value="ECO:0007669"/>
    <property type="project" value="InterPro"/>
</dbReference>
<dbReference type="PANTHER" id="PTHR43127">
    <property type="entry name" value="DEVELOPMENTALLY-REGULATED GTP-BINDING PROTEIN 2"/>
    <property type="match status" value="1"/>
</dbReference>
<dbReference type="InterPro" id="IPR004095">
    <property type="entry name" value="TGS"/>
</dbReference>
<evidence type="ECO:0000313" key="4">
    <source>
        <dbReference type="Proteomes" id="UP000285961"/>
    </source>
</evidence>
<dbReference type="InterPro" id="IPR045001">
    <property type="entry name" value="DRG"/>
</dbReference>
<accession>A0A419EYS3</accession>
<protein>
    <submittedName>
        <fullName evidence="3">TGS domain-containing protein</fullName>
    </submittedName>
</protein>
<dbReference type="PROSITE" id="PS51880">
    <property type="entry name" value="TGS"/>
    <property type="match status" value="1"/>
</dbReference>
<comment type="caution">
    <text evidence="3">The sequence shown here is derived from an EMBL/GenBank/DDBJ whole genome shotgun (WGS) entry which is preliminary data.</text>
</comment>
<feature type="domain" description="TGS" evidence="2">
    <location>
        <begin position="255"/>
        <end position="329"/>
    </location>
</feature>
<dbReference type="SUPFAM" id="SSF52540">
    <property type="entry name" value="P-loop containing nucleoside triphosphate hydrolases"/>
    <property type="match status" value="1"/>
</dbReference>
<dbReference type="EMBL" id="QZKI01000071">
    <property type="protein sequence ID" value="RJP70328.1"/>
    <property type="molecule type" value="Genomic_DNA"/>
</dbReference>
<reference evidence="3 4" key="1">
    <citation type="journal article" date="2017" name="ISME J.">
        <title>Energy and carbon metabolisms in a deep terrestrial subsurface fluid microbial community.</title>
        <authorList>
            <person name="Momper L."/>
            <person name="Jungbluth S.P."/>
            <person name="Lee M.D."/>
            <person name="Amend J.P."/>
        </authorList>
    </citation>
    <scope>NUCLEOTIDE SEQUENCE [LARGE SCALE GENOMIC DNA]</scope>
    <source>
        <strain evidence="3">SURF_17</strain>
    </source>
</reference>
<organism evidence="3 4">
    <name type="scientific">Candidatus Abyssobacteria bacterium SURF_17</name>
    <dbReference type="NCBI Taxonomy" id="2093361"/>
    <lineage>
        <taxon>Bacteria</taxon>
        <taxon>Pseudomonadati</taxon>
        <taxon>Candidatus Hydrogenedentota</taxon>
        <taxon>Candidatus Abyssobacteria</taxon>
    </lineage>
</organism>
<dbReference type="Gene3D" id="3.40.50.300">
    <property type="entry name" value="P-loop containing nucleotide triphosphate hydrolases"/>
    <property type="match status" value="1"/>
</dbReference>
<evidence type="ECO:0000313" key="3">
    <source>
        <dbReference type="EMBL" id="RJP70328.1"/>
    </source>
</evidence>
<dbReference type="Gene3D" id="3.10.20.30">
    <property type="match status" value="1"/>
</dbReference>
<dbReference type="SUPFAM" id="SSF81271">
    <property type="entry name" value="TGS-like"/>
    <property type="match status" value="1"/>
</dbReference>
<dbReference type="Pfam" id="PF02824">
    <property type="entry name" value="TGS"/>
    <property type="match status" value="1"/>
</dbReference>
<dbReference type="Pfam" id="PF01926">
    <property type="entry name" value="MMR_HSR1"/>
    <property type="match status" value="1"/>
</dbReference>
<evidence type="ECO:0000259" key="2">
    <source>
        <dbReference type="PROSITE" id="PS51880"/>
    </source>
</evidence>
<keyword evidence="1" id="KW-0175">Coiled coil</keyword>
<sequence>MPANLTPEYLEAEKAYKQAKTSTEKMECLERMLSTIPKHKGTEKMQADIKRRIAQLKERMEGERARKRGGVSLVVKREGAGKVVLIGPPNSGKSQLLCSLTNAKPEVAPYPFTTRLPVPAMMPFEDVLIQLVELPAIAEEHCEPATVDNIRNADLVLVVVDLSATDPLEQLTCTLALLEKVKIKLSLTGNGEGSPFGWTGKKALVVANKSDCDEDSVILSLMRELWEGDLPIIAVSAEKGLQLEELRLEIFRRLDIIRVYSKVPGKSLQKDAPFTLKTGSTLLDFAAAVHKDFTQKLKFGKVWGSSAFDGQSVSTDYVLADGDIVELHI</sequence>
<dbReference type="InterPro" id="IPR027417">
    <property type="entry name" value="P-loop_NTPase"/>
</dbReference>
<proteinExistence type="predicted"/>
<gene>
    <name evidence="3" type="ORF">C4532_09530</name>
</gene>
<dbReference type="InterPro" id="IPR012676">
    <property type="entry name" value="TGS-like"/>
</dbReference>
<name>A0A419EYS3_9BACT</name>